<dbReference type="Pfam" id="PF00333">
    <property type="entry name" value="Ribosomal_S5"/>
    <property type="match status" value="1"/>
</dbReference>
<keyword evidence="6 8" id="KW-0687">Ribonucleoprotein</keyword>
<dbReference type="PANTHER" id="PTHR48277">
    <property type="entry name" value="MITOCHONDRIAL RIBOSOMAL PROTEIN S5"/>
    <property type="match status" value="1"/>
</dbReference>
<evidence type="ECO:0000256" key="8">
    <source>
        <dbReference type="HAMAP-Rule" id="MF_01307"/>
    </source>
</evidence>
<accession>A0AAE3VGC9</accession>
<dbReference type="PROSITE" id="PS00585">
    <property type="entry name" value="RIBOSOMAL_S5"/>
    <property type="match status" value="1"/>
</dbReference>
<evidence type="ECO:0000256" key="5">
    <source>
        <dbReference type="ARBA" id="ARBA00022980"/>
    </source>
</evidence>
<evidence type="ECO:0000256" key="7">
    <source>
        <dbReference type="ARBA" id="ARBA00035255"/>
    </source>
</evidence>
<dbReference type="SUPFAM" id="SSF54768">
    <property type="entry name" value="dsRNA-binding domain-like"/>
    <property type="match status" value="1"/>
</dbReference>
<keyword evidence="5 8" id="KW-0689">Ribosomal protein</keyword>
<evidence type="ECO:0000256" key="4">
    <source>
        <dbReference type="ARBA" id="ARBA00022884"/>
    </source>
</evidence>
<evidence type="ECO:0000313" key="13">
    <source>
        <dbReference type="Proteomes" id="UP001238163"/>
    </source>
</evidence>
<reference evidence="12" key="1">
    <citation type="submission" date="2023-07" db="EMBL/GenBank/DDBJ databases">
        <title>Genomic Encyclopedia of Type Strains, Phase IV (KMG-IV): sequencing the most valuable type-strain genomes for metagenomic binning, comparative biology and taxonomic classification.</title>
        <authorList>
            <person name="Goeker M."/>
        </authorList>
    </citation>
    <scope>NUCLEOTIDE SEQUENCE</scope>
    <source>
        <strain evidence="12">DSM 24202</strain>
    </source>
</reference>
<dbReference type="PANTHER" id="PTHR48277:SF1">
    <property type="entry name" value="MITOCHONDRIAL RIBOSOMAL PROTEIN S5"/>
    <property type="match status" value="1"/>
</dbReference>
<evidence type="ECO:0000256" key="1">
    <source>
        <dbReference type="ARBA" id="ARBA00003093"/>
    </source>
</evidence>
<keyword evidence="3 8" id="KW-0699">rRNA-binding</keyword>
<dbReference type="FunFam" id="3.30.160.20:FF:000066">
    <property type="entry name" value="30S ribosomal protein S5"/>
    <property type="match status" value="1"/>
</dbReference>
<dbReference type="SUPFAM" id="SSF54211">
    <property type="entry name" value="Ribosomal protein S5 domain 2-like"/>
    <property type="match status" value="1"/>
</dbReference>
<dbReference type="InterPro" id="IPR000851">
    <property type="entry name" value="Ribosomal_uS5"/>
</dbReference>
<comment type="function">
    <text evidence="1 8">Located at the back of the 30S subunit body where it stabilizes the conformation of the head with respect to the body.</text>
</comment>
<organism evidence="12 13">
    <name type="scientific">Oligosphaera ethanolica</name>
    <dbReference type="NCBI Taxonomy" id="760260"/>
    <lineage>
        <taxon>Bacteria</taxon>
        <taxon>Pseudomonadati</taxon>
        <taxon>Lentisphaerota</taxon>
        <taxon>Oligosphaeria</taxon>
        <taxon>Oligosphaerales</taxon>
        <taxon>Oligosphaeraceae</taxon>
        <taxon>Oligosphaera</taxon>
    </lineage>
</organism>
<dbReference type="InterPro" id="IPR005324">
    <property type="entry name" value="Ribosomal_uS5_C"/>
</dbReference>
<evidence type="ECO:0000256" key="3">
    <source>
        <dbReference type="ARBA" id="ARBA00022730"/>
    </source>
</evidence>
<keyword evidence="4 8" id="KW-0694">RNA-binding</keyword>
<dbReference type="InterPro" id="IPR005712">
    <property type="entry name" value="Ribosomal_uS5_bac-type"/>
</dbReference>
<comment type="subunit">
    <text evidence="8">Part of the 30S ribosomal subunit. Contacts proteins S4 and S8.</text>
</comment>
<dbReference type="GO" id="GO:0019843">
    <property type="term" value="F:rRNA binding"/>
    <property type="evidence" value="ECO:0007669"/>
    <property type="project" value="UniProtKB-UniRule"/>
</dbReference>
<dbReference type="Gene3D" id="3.30.160.20">
    <property type="match status" value="1"/>
</dbReference>
<dbReference type="Gene3D" id="3.30.230.10">
    <property type="match status" value="1"/>
</dbReference>
<dbReference type="PROSITE" id="PS50881">
    <property type="entry name" value="S5_DSRBD"/>
    <property type="match status" value="1"/>
</dbReference>
<dbReference type="Proteomes" id="UP001238163">
    <property type="component" value="Unassembled WGS sequence"/>
</dbReference>
<comment type="similarity">
    <text evidence="2 8 9">Belongs to the universal ribosomal protein uS5 family.</text>
</comment>
<dbReference type="HAMAP" id="MF_01307_B">
    <property type="entry name" value="Ribosomal_uS5_B"/>
    <property type="match status" value="1"/>
</dbReference>
<evidence type="ECO:0000259" key="11">
    <source>
        <dbReference type="PROSITE" id="PS50881"/>
    </source>
</evidence>
<dbReference type="InterPro" id="IPR014721">
    <property type="entry name" value="Ribsml_uS5_D2-typ_fold_subgr"/>
</dbReference>
<proteinExistence type="inferred from homology"/>
<comment type="caution">
    <text evidence="12">The sequence shown here is derived from an EMBL/GenBank/DDBJ whole genome shotgun (WGS) entry which is preliminary data.</text>
</comment>
<dbReference type="FunFam" id="3.30.230.10:FF:000002">
    <property type="entry name" value="30S ribosomal protein S5"/>
    <property type="match status" value="1"/>
</dbReference>
<dbReference type="EMBL" id="JAUSVL010000001">
    <property type="protein sequence ID" value="MDQ0289669.1"/>
    <property type="molecule type" value="Genomic_DNA"/>
</dbReference>
<keyword evidence="13" id="KW-1185">Reference proteome</keyword>
<dbReference type="GO" id="GO:0005737">
    <property type="term" value="C:cytoplasm"/>
    <property type="evidence" value="ECO:0007669"/>
    <property type="project" value="UniProtKB-ARBA"/>
</dbReference>
<dbReference type="InterPro" id="IPR018192">
    <property type="entry name" value="Ribosomal_uS5_N_CS"/>
</dbReference>
<dbReference type="NCBIfam" id="TIGR01021">
    <property type="entry name" value="rpsE_bact"/>
    <property type="match status" value="1"/>
</dbReference>
<gene>
    <name evidence="8" type="primary">rpsE</name>
    <name evidence="12" type="ORF">J3R75_001776</name>
</gene>
<dbReference type="InterPro" id="IPR020568">
    <property type="entry name" value="Ribosomal_Su5_D2-typ_SF"/>
</dbReference>
<dbReference type="GO" id="GO:0003735">
    <property type="term" value="F:structural constituent of ribosome"/>
    <property type="evidence" value="ECO:0007669"/>
    <property type="project" value="UniProtKB-UniRule"/>
</dbReference>
<name>A0AAE3VGC9_9BACT</name>
<evidence type="ECO:0000256" key="6">
    <source>
        <dbReference type="ARBA" id="ARBA00023274"/>
    </source>
</evidence>
<protein>
    <recommendedName>
        <fullName evidence="7 8">Small ribosomal subunit protein uS5</fullName>
    </recommendedName>
</protein>
<dbReference type="GO" id="GO:0006412">
    <property type="term" value="P:translation"/>
    <property type="evidence" value="ECO:0007669"/>
    <property type="project" value="UniProtKB-UniRule"/>
</dbReference>
<sequence length="183" mass="19280">MAEQYKDKAEKEETPQVEQRGAADMAAAEGEFEERVVSVNRSSKVVKGGRNFSFSALIVVGDGKGRVGMGFGKANEVADAIRKGGEQARRHLVTVPMHGSTVTHLVHANYGGSQVMVRPASAGTGLIAGGGMRHVLELAGVKDVLGKSLGSKNAVNVVKATFTAIAKLRTRAEILAKRDINAL</sequence>
<evidence type="ECO:0000256" key="9">
    <source>
        <dbReference type="RuleBase" id="RU003823"/>
    </source>
</evidence>
<feature type="compositionally biased region" description="Basic and acidic residues" evidence="10">
    <location>
        <begin position="1"/>
        <end position="14"/>
    </location>
</feature>
<dbReference type="GO" id="GO:0015935">
    <property type="term" value="C:small ribosomal subunit"/>
    <property type="evidence" value="ECO:0007669"/>
    <property type="project" value="InterPro"/>
</dbReference>
<dbReference type="Pfam" id="PF03719">
    <property type="entry name" value="Ribosomal_S5_C"/>
    <property type="match status" value="1"/>
</dbReference>
<evidence type="ECO:0000313" key="12">
    <source>
        <dbReference type="EMBL" id="MDQ0289669.1"/>
    </source>
</evidence>
<evidence type="ECO:0000256" key="2">
    <source>
        <dbReference type="ARBA" id="ARBA00008945"/>
    </source>
</evidence>
<dbReference type="AlphaFoldDB" id="A0AAE3VGC9"/>
<feature type="region of interest" description="Disordered" evidence="10">
    <location>
        <begin position="1"/>
        <end position="29"/>
    </location>
</feature>
<comment type="domain">
    <text evidence="8">The N-terminal domain interacts with the head of the 30S subunit; the C-terminal domain interacts with the body and contacts protein S4. The interaction surface between S4 and S5 is involved in control of translational fidelity.</text>
</comment>
<feature type="domain" description="S5 DRBM" evidence="11">
    <location>
        <begin position="32"/>
        <end position="95"/>
    </location>
</feature>
<dbReference type="InterPro" id="IPR013810">
    <property type="entry name" value="Ribosomal_uS5_N"/>
</dbReference>
<comment type="function">
    <text evidence="8">With S4 and S12 plays an important role in translational accuracy.</text>
</comment>
<evidence type="ECO:0000256" key="10">
    <source>
        <dbReference type="SAM" id="MobiDB-lite"/>
    </source>
</evidence>